<proteinExistence type="predicted"/>
<dbReference type="EMBL" id="PYDT01000005">
    <property type="protein sequence ID" value="THU59555.1"/>
    <property type="molecule type" value="Genomic_DNA"/>
</dbReference>
<gene>
    <name evidence="2" type="ORF">C4D60_Mb07t03340</name>
</gene>
<sequence length="130" mass="14380">MTRYTDGQDWYDCTEFEGILFTVTADEKVAIVDVLPAAEVAANDKAELQHPTVVMIVMETETYYDGSTEACMVVVKPMGEKRGLALAKDRKVDPVNLLPSADTAHYHVVAILTIPPLVLALFYFLRSVLS</sequence>
<name>A0A4S8JD47_MUSBA</name>
<dbReference type="AlphaFoldDB" id="A0A4S8JD47"/>
<keyword evidence="1" id="KW-0472">Membrane</keyword>
<evidence type="ECO:0000313" key="2">
    <source>
        <dbReference type="EMBL" id="THU59555.1"/>
    </source>
</evidence>
<dbReference type="Proteomes" id="UP000317650">
    <property type="component" value="Chromosome 7"/>
</dbReference>
<accession>A0A4S8JD47</accession>
<evidence type="ECO:0000313" key="3">
    <source>
        <dbReference type="Proteomes" id="UP000317650"/>
    </source>
</evidence>
<feature type="transmembrane region" description="Helical" evidence="1">
    <location>
        <begin position="104"/>
        <end position="125"/>
    </location>
</feature>
<protein>
    <submittedName>
        <fullName evidence="2">Uncharacterized protein</fullName>
    </submittedName>
</protein>
<reference evidence="2 3" key="1">
    <citation type="journal article" date="2019" name="Nat. Plants">
        <title>Genome sequencing of Musa balbisiana reveals subgenome evolution and function divergence in polyploid bananas.</title>
        <authorList>
            <person name="Yao X."/>
        </authorList>
    </citation>
    <scope>NUCLEOTIDE SEQUENCE [LARGE SCALE GENOMIC DNA]</scope>
    <source>
        <strain evidence="3">cv. DH-PKW</strain>
        <tissue evidence="2">Leaves</tissue>
    </source>
</reference>
<keyword evidence="3" id="KW-1185">Reference proteome</keyword>
<keyword evidence="1" id="KW-1133">Transmembrane helix</keyword>
<evidence type="ECO:0000256" key="1">
    <source>
        <dbReference type="SAM" id="Phobius"/>
    </source>
</evidence>
<keyword evidence="1" id="KW-0812">Transmembrane</keyword>
<comment type="caution">
    <text evidence="2">The sequence shown here is derived from an EMBL/GenBank/DDBJ whole genome shotgun (WGS) entry which is preliminary data.</text>
</comment>
<organism evidence="2 3">
    <name type="scientific">Musa balbisiana</name>
    <name type="common">Banana</name>
    <dbReference type="NCBI Taxonomy" id="52838"/>
    <lineage>
        <taxon>Eukaryota</taxon>
        <taxon>Viridiplantae</taxon>
        <taxon>Streptophyta</taxon>
        <taxon>Embryophyta</taxon>
        <taxon>Tracheophyta</taxon>
        <taxon>Spermatophyta</taxon>
        <taxon>Magnoliopsida</taxon>
        <taxon>Liliopsida</taxon>
        <taxon>Zingiberales</taxon>
        <taxon>Musaceae</taxon>
        <taxon>Musa</taxon>
    </lineage>
</organism>